<evidence type="ECO:0000259" key="6">
    <source>
        <dbReference type="Pfam" id="PF00150"/>
    </source>
</evidence>
<dbReference type="PANTHER" id="PTHR31263">
    <property type="entry name" value="CELLULASE FAMILY PROTEIN (AFU_ORTHOLOGUE AFUA_5G14560)"/>
    <property type="match status" value="1"/>
</dbReference>
<sequence>MVHKNFAMRLNPFLLVLLLLPFLTSAQAPPPTLPALPLYSSSRWILDSNNARIKLRCVNWAGHLEPNIPEGLNHQPLDAIVDWIASQGFNCVRLTYSTDLALTGHKTLVSDSFAAAAREWSRPSLYDPLFTDDILRHNPWIDAKSTTTLSVFSAVISKLYDSGILTILDNHVSKASWCCNVTDGNGWWDEAFGYNPFNSRFFNTSAWMAGLSSMASFSLSLPGVVGMSLRNELRAFLLQDLNAHQDWYDFLQEAGTLVHSVNPSLLVVIGGVQSATDLVHLKAVKPFDASAWADKRVWEMHAYSFTLTFPDPFKSCDLVKLSYGAFSGFVLEQGKSWTGPLILSEFGVGMQGGEAQYDGLNEKDNRYLNCLVDYMTGNDADWAVWALQGSYYIRDGQVDYDETWGLLKHDWSEWRNEKFAARLGKMWNVTQGPS</sequence>
<evidence type="ECO:0000256" key="2">
    <source>
        <dbReference type="ARBA" id="ARBA00022801"/>
    </source>
</evidence>
<feature type="domain" description="Glycoside hydrolase family 5" evidence="6">
    <location>
        <begin position="74"/>
        <end position="388"/>
    </location>
</feature>
<dbReference type="Proteomes" id="UP001321749">
    <property type="component" value="Unassembled WGS sequence"/>
</dbReference>
<dbReference type="EMBL" id="MU864937">
    <property type="protein sequence ID" value="KAK4465745.1"/>
    <property type="molecule type" value="Genomic_DNA"/>
</dbReference>
<dbReference type="Gene3D" id="3.20.20.80">
    <property type="entry name" value="Glycosidases"/>
    <property type="match status" value="1"/>
</dbReference>
<evidence type="ECO:0000256" key="4">
    <source>
        <dbReference type="RuleBase" id="RU361153"/>
    </source>
</evidence>
<dbReference type="Pfam" id="PF00150">
    <property type="entry name" value="Cellulase"/>
    <property type="match status" value="1"/>
</dbReference>
<reference evidence="7" key="2">
    <citation type="submission" date="2023-06" db="EMBL/GenBank/DDBJ databases">
        <authorList>
            <consortium name="Lawrence Berkeley National Laboratory"/>
            <person name="Mondo S.J."/>
            <person name="Hensen N."/>
            <person name="Bonometti L."/>
            <person name="Westerberg I."/>
            <person name="Brannstrom I.O."/>
            <person name="Guillou S."/>
            <person name="Cros-Aarteil S."/>
            <person name="Calhoun S."/>
            <person name="Haridas S."/>
            <person name="Kuo A."/>
            <person name="Pangilinan J."/>
            <person name="Riley R."/>
            <person name="Labutti K."/>
            <person name="Andreopoulos B."/>
            <person name="Lipzen A."/>
            <person name="Chen C."/>
            <person name="Yanf M."/>
            <person name="Daum C."/>
            <person name="Ng V."/>
            <person name="Clum A."/>
            <person name="Steindorff A."/>
            <person name="Ohm R."/>
            <person name="Martin F."/>
            <person name="Silar P."/>
            <person name="Natvig D."/>
            <person name="Lalanne C."/>
            <person name="Gautier V."/>
            <person name="Ament-Velasquez S.L."/>
            <person name="Kruys A."/>
            <person name="Hutchinson M.I."/>
            <person name="Powell A.J."/>
            <person name="Barry K."/>
            <person name="Miller A.N."/>
            <person name="Grigoriev I.V."/>
            <person name="Debuchy R."/>
            <person name="Gladieux P."/>
            <person name="Thoren M.H."/>
            <person name="Johannesson H."/>
        </authorList>
    </citation>
    <scope>NUCLEOTIDE SEQUENCE</scope>
    <source>
        <strain evidence="7">PSN324</strain>
    </source>
</reference>
<dbReference type="GO" id="GO:0000272">
    <property type="term" value="P:polysaccharide catabolic process"/>
    <property type="evidence" value="ECO:0007669"/>
    <property type="project" value="InterPro"/>
</dbReference>
<dbReference type="InterPro" id="IPR001547">
    <property type="entry name" value="Glyco_hydro_5"/>
</dbReference>
<protein>
    <submittedName>
        <fullName evidence="7">Glycoside hydrolase</fullName>
    </submittedName>
</protein>
<evidence type="ECO:0000256" key="5">
    <source>
        <dbReference type="SAM" id="SignalP"/>
    </source>
</evidence>
<feature type="chain" id="PRO_5043406943" evidence="5">
    <location>
        <begin position="27"/>
        <end position="434"/>
    </location>
</feature>
<proteinExistence type="inferred from homology"/>
<evidence type="ECO:0000256" key="1">
    <source>
        <dbReference type="ARBA" id="ARBA00005641"/>
    </source>
</evidence>
<keyword evidence="2 4" id="KW-0378">Hydrolase</keyword>
<evidence type="ECO:0000256" key="3">
    <source>
        <dbReference type="ARBA" id="ARBA00023295"/>
    </source>
</evidence>
<accession>A0AAV9HXP0</accession>
<keyword evidence="5" id="KW-0732">Signal</keyword>
<organism evidence="7 8">
    <name type="scientific">Cladorrhinum samala</name>
    <dbReference type="NCBI Taxonomy" id="585594"/>
    <lineage>
        <taxon>Eukaryota</taxon>
        <taxon>Fungi</taxon>
        <taxon>Dikarya</taxon>
        <taxon>Ascomycota</taxon>
        <taxon>Pezizomycotina</taxon>
        <taxon>Sordariomycetes</taxon>
        <taxon>Sordariomycetidae</taxon>
        <taxon>Sordariales</taxon>
        <taxon>Podosporaceae</taxon>
        <taxon>Cladorrhinum</taxon>
    </lineage>
</organism>
<keyword evidence="8" id="KW-1185">Reference proteome</keyword>
<evidence type="ECO:0000313" key="7">
    <source>
        <dbReference type="EMBL" id="KAK4465745.1"/>
    </source>
</evidence>
<dbReference type="AlphaFoldDB" id="A0AAV9HXP0"/>
<reference evidence="7" key="1">
    <citation type="journal article" date="2023" name="Mol. Phylogenet. Evol.">
        <title>Genome-scale phylogeny and comparative genomics of the fungal order Sordariales.</title>
        <authorList>
            <person name="Hensen N."/>
            <person name="Bonometti L."/>
            <person name="Westerberg I."/>
            <person name="Brannstrom I.O."/>
            <person name="Guillou S."/>
            <person name="Cros-Aarteil S."/>
            <person name="Calhoun S."/>
            <person name="Haridas S."/>
            <person name="Kuo A."/>
            <person name="Mondo S."/>
            <person name="Pangilinan J."/>
            <person name="Riley R."/>
            <person name="LaButti K."/>
            <person name="Andreopoulos B."/>
            <person name="Lipzen A."/>
            <person name="Chen C."/>
            <person name="Yan M."/>
            <person name="Daum C."/>
            <person name="Ng V."/>
            <person name="Clum A."/>
            <person name="Steindorff A."/>
            <person name="Ohm R.A."/>
            <person name="Martin F."/>
            <person name="Silar P."/>
            <person name="Natvig D.O."/>
            <person name="Lalanne C."/>
            <person name="Gautier V."/>
            <person name="Ament-Velasquez S.L."/>
            <person name="Kruys A."/>
            <person name="Hutchinson M.I."/>
            <person name="Powell A.J."/>
            <person name="Barry K."/>
            <person name="Miller A.N."/>
            <person name="Grigoriev I.V."/>
            <person name="Debuchy R."/>
            <person name="Gladieux P."/>
            <person name="Hiltunen Thoren M."/>
            <person name="Johannesson H."/>
        </authorList>
    </citation>
    <scope>NUCLEOTIDE SEQUENCE</scope>
    <source>
        <strain evidence="7">PSN324</strain>
    </source>
</reference>
<dbReference type="PANTHER" id="PTHR31263:SF0">
    <property type="entry name" value="CELLULASE FAMILY PROTEIN (AFU_ORTHOLOGUE AFUA_5G14560)"/>
    <property type="match status" value="1"/>
</dbReference>
<evidence type="ECO:0000313" key="8">
    <source>
        <dbReference type="Proteomes" id="UP001321749"/>
    </source>
</evidence>
<name>A0AAV9HXP0_9PEZI</name>
<comment type="similarity">
    <text evidence="1 4">Belongs to the glycosyl hydrolase 5 (cellulase A) family.</text>
</comment>
<feature type="signal peptide" evidence="5">
    <location>
        <begin position="1"/>
        <end position="26"/>
    </location>
</feature>
<gene>
    <name evidence="7" type="ORF">QBC42DRAFT_218187</name>
</gene>
<dbReference type="InterPro" id="IPR017853">
    <property type="entry name" value="GH"/>
</dbReference>
<dbReference type="SUPFAM" id="SSF51445">
    <property type="entry name" value="(Trans)glycosidases"/>
    <property type="match status" value="1"/>
</dbReference>
<dbReference type="GO" id="GO:0004553">
    <property type="term" value="F:hydrolase activity, hydrolyzing O-glycosyl compounds"/>
    <property type="evidence" value="ECO:0007669"/>
    <property type="project" value="InterPro"/>
</dbReference>
<keyword evidence="3 4" id="KW-0326">Glycosidase</keyword>
<comment type="caution">
    <text evidence="7">The sequence shown here is derived from an EMBL/GenBank/DDBJ whole genome shotgun (WGS) entry which is preliminary data.</text>
</comment>